<organism evidence="12">
    <name type="scientific">Salpingoeca rosetta (strain ATCC 50818 / BSB-021)</name>
    <dbReference type="NCBI Taxonomy" id="946362"/>
    <lineage>
        <taxon>Eukaryota</taxon>
        <taxon>Choanoflagellata</taxon>
        <taxon>Craspedida</taxon>
        <taxon>Salpingoecidae</taxon>
        <taxon>Salpingoeca</taxon>
    </lineage>
</organism>
<evidence type="ECO:0000313" key="11">
    <source>
        <dbReference type="EMBL" id="EGD79911.1"/>
    </source>
</evidence>
<feature type="domain" description="Sushi" evidence="9">
    <location>
        <begin position="895"/>
        <end position="956"/>
    </location>
</feature>
<keyword evidence="7" id="KW-1133">Transmembrane helix</keyword>
<keyword evidence="12" id="KW-1185">Reference proteome</keyword>
<dbReference type="InterPro" id="IPR050350">
    <property type="entry name" value="Compl-Cell_Adhes-Reg"/>
</dbReference>
<feature type="region of interest" description="Disordered" evidence="6">
    <location>
        <begin position="2334"/>
        <end position="2354"/>
    </location>
</feature>
<reference evidence="11" key="1">
    <citation type="submission" date="2009-08" db="EMBL/GenBank/DDBJ databases">
        <title>Annotation of Salpingoeca rosetta.</title>
        <authorList>
            <consortium name="The Broad Institute Genome Sequencing Platform"/>
            <person name="Russ C."/>
            <person name="Cuomo C."/>
            <person name="Burger G."/>
            <person name="Gray M.W."/>
            <person name="Holland P.W.H."/>
            <person name="King N."/>
            <person name="Lang F.B.F."/>
            <person name="Roger A.J."/>
            <person name="Ruiz-Trillo I."/>
            <person name="Young S.K."/>
            <person name="Zeng Q."/>
            <person name="Gargeya S."/>
            <person name="Alvarado L."/>
            <person name="Berlin A."/>
            <person name="Chapman S.B."/>
            <person name="Chen Z."/>
            <person name="Freedman E."/>
            <person name="Gellesch M."/>
            <person name="Goldberg J."/>
            <person name="Griggs A."/>
            <person name="Gujja S."/>
            <person name="Heilman E."/>
            <person name="Heiman D."/>
            <person name="Howarth C."/>
            <person name="Mehta T."/>
            <person name="Neiman D."/>
            <person name="Pearson M."/>
            <person name="Roberts A."/>
            <person name="Saif S."/>
            <person name="Shea T."/>
            <person name="Shenoy N."/>
            <person name="Sisk P."/>
            <person name="Stolte C."/>
            <person name="Sykes S."/>
            <person name="White J."/>
            <person name="Yandava C."/>
            <person name="Haas B."/>
            <person name="Nusbaum C."/>
            <person name="Birren B."/>
        </authorList>
    </citation>
    <scope>NUCLEOTIDE SEQUENCE [LARGE SCALE GENOMIC DNA]</scope>
    <source>
        <strain evidence="11">ATCC 50818</strain>
    </source>
</reference>
<feature type="compositionally biased region" description="Low complexity" evidence="6">
    <location>
        <begin position="2926"/>
        <end position="2940"/>
    </location>
</feature>
<dbReference type="Gene3D" id="2.10.70.10">
    <property type="entry name" value="Complement Module, domain 1"/>
    <property type="match status" value="6"/>
</dbReference>
<feature type="domain" description="Sushi" evidence="9">
    <location>
        <begin position="957"/>
        <end position="1016"/>
    </location>
</feature>
<dbReference type="KEGG" id="sre:PTSG_10194"/>
<dbReference type="PROSITE" id="PS50923">
    <property type="entry name" value="SUSHI"/>
    <property type="match status" value="6"/>
</dbReference>
<feature type="compositionally biased region" description="Low complexity" evidence="6">
    <location>
        <begin position="2340"/>
        <end position="2352"/>
    </location>
</feature>
<protein>
    <submittedName>
        <fullName evidence="11">Uncharacterized protein</fullName>
    </submittedName>
</protein>
<evidence type="ECO:0000256" key="4">
    <source>
        <dbReference type="ARBA" id="ARBA00023180"/>
    </source>
</evidence>
<dbReference type="CDD" id="cd00033">
    <property type="entry name" value="CCP"/>
    <property type="match status" value="6"/>
</dbReference>
<feature type="domain" description="Sushi" evidence="9">
    <location>
        <begin position="778"/>
        <end position="836"/>
    </location>
</feature>
<dbReference type="Pfam" id="PF00084">
    <property type="entry name" value="Sushi"/>
    <property type="match status" value="6"/>
</dbReference>
<feature type="region of interest" description="Disordered" evidence="6">
    <location>
        <begin position="199"/>
        <end position="260"/>
    </location>
</feature>
<evidence type="ECO:0000313" key="12">
    <source>
        <dbReference type="Proteomes" id="UP000007799"/>
    </source>
</evidence>
<keyword evidence="2" id="KW-0677">Repeat</keyword>
<dbReference type="STRING" id="946362.F2UQK6"/>
<name>F2UQK6_SALR5</name>
<evidence type="ECO:0000256" key="7">
    <source>
        <dbReference type="SAM" id="Phobius"/>
    </source>
</evidence>
<gene>
    <name evidence="11" type="ORF">PTSG_10194</name>
</gene>
<sequence length="3100" mass="327400">MAATRLSNEQQQEDKQPSLAFHDFFPSTDTATFFDSIYQHDTFVDSQPHGNAPQLLSPTMRDVVAPLADPHALCQHHFSLDEEQRKPKSKHTAPFQIKEQGETRQVSSCKQMEDELAAGAGLLIRYEDLVDSPAQDHVKQLQDGVRDVFGTESTVHLYHATQNESRALMPHTDPYDVLVIQLHGSKRWTTCIPDAYVSDTDTNNDGSGTNAEDDDNTNTGTGDHGASASASASASSSFPSHHGTRARPSEAETIKHFNPAQLGQLQEIRRQKQEGCTRYEDRDLRGMRCTEFTLRAGDTMYMPKGIIHFALSGEEGSSHLTISLERKGLAWADALMHAALSGSDIVDTRRSLVTGENTVQSLLQQHGDGSAAGGERDEVKAFVASFQSLCREVGPDVLETYTKANDLDAFLNADGIGALVERVCSEESATAVVEQLCARGKMPVDVTSPRFRKMRVPQMARTRRNTVTTSYNCTSGCDENCNRFTCQCDEGCTTTCNEGCTDCNESCDGQQCDSSCDSSCDGETYVCRAIDSLCNTGCDASCDSTQCYGSCDICIGCTSGCDDSCDKSCDASCDLVVFSCDSGCDQSCDSGCDDNCNNCYAGCDSNCIPTDCDADCDGTCACDTSCDGPCNSGCSTTCNTGCDGCPDLSSCTGSCDEGCSCNPGFAGSGQACEACPTGTYASSSGQSTCTPCSSCPSGQYRVNCGGSSAGTCGACHACPPGEQRVGCEGTNAGTCAACPSGTYKSTQGNGACSSCPACDPGFTRVECQGTSAGHCVGTTCDVPPSSSNTAVSVSNDGIYPSTATYTCSAGYELQGSNTLTCSVSGDWEGDVPQCVGVECDGIHVDNGIVTPSGTINYPKVAAFSCSTGYVLMGATSAQCQADGTWSSPAPTCVGRLCTLLDTPNHGSVSYTNNRQYPSTATYTCQAGYELSDTGDAQRSCIASSGGFGGTAPSCVGVLCNPLGDPQNGHLRLSSTPARYPATAEFSCVPGYELVGQAQLSCKTDKTWSAPAPTCRGVLCTAPSIDHAQVSATSGRYPADASVTCAPGYGLVGASTLSCRTDGTWGELPSCQLCPANSYAPSPTQPCASCPSGTSTNGQTGATKCECIAGHEPSGDGSTCVPCQANHFKPDFGSVSCQQCQSGFQTENGDFTRCVGVPCDPVRDIENGDPENTMMHRYPATVSYECDTGFQLVGDVSSITCQTDGTWSALPSCTYICGDDLVVDGEECDDGGHNKTVGCSSTCQLERLHSCVDGSTAACVYCNFTSRPERLVLACDDPMLDTKVQTWADATGNAEVLDHEHCGDPSLSYVAGKPRGTVPGCYHKVYAFTAVFDGGQVMETVAGVVRVYDDTKPTFQDPPSSTTADCHSVPAFADVSASDTCMTSSPAVSKQEVRTDGACPYAYTLTRTWTTQDACGNENAATQVVTVQDVTKPTFTTRPTDRVLECSADVDADIEALRMKHVDAAASDLCSDTLSFETVETARDLSGCGSTGQVSLKVTVTDECGNPQEETVTVDVVDKTAPVPVNVPADVTVECSAIPPIADDVHARDACGLRRVNATASEERQDGPCPHSYDLLRTFTFVDACDNPVSRTQRVTVQDTTGPVITRDADDLELECSAERNDATIAAWLAVNGGAQAMDACSGVHTLTWTHDYDPQYYEVFPGGCSVGTGQVLVTFTVADECGRTSTVNGSIKIVDTREPAFVAPLPPLTGACDAVPQATVPQAYDNCTGEVTPTQTTTRMDGDCPHQYHLIHSWVAEDECGWTTTTQQTVTVTDAAAPTITKQSADRTVECSVADNEAQLDAFLAEHGGAQATEVCGGVTWLYSDVDTVLDVAQGASGDVVKQDGCGTTFAATAHFYAVDECSNAAKTTATFTVQDTLAPVLDTPPAASIDASCDAVPALRNISATDMCAGALVAVASEERLDGRCTHTYTLSRTWMVQDPCGHMTTKSQLVHVDDSAEPVITKEAEDLVVECNAETDSVIAAWLEAHGNAAAADACDRELTWQHDFESVKYLLQYGCGSNAVNVTFTVMDDCGNAAETQARVVVQDTTAPFFTQLPSDDRAECDPTTNQNTLDVFLAAYGGARASDVCGGVVGQDVAWSYAVDLQTVCGNAYDSVVTFTATDHCGNNVSATATMAFEDTQKPVIKLRGADPQLAQVGFPWLDPSVDLAADRCHQELTPFVEVVNPPNTTQVGNVTVFYRVEDACGYVGLVNRTVYIRDTLPPTLEVLGAKRMYVSAGSLFLDPGAAATDAYSRGTDIVTHAFDGGVDIGSVRNAALDGNRTSFTIVYRAADLSGNTVLRYGRHVRVLPPPSPLLPATAQVSLHFSRSIVLSAEAGDDAPSSGEPTPSEGSPAFTYTRLVTPVADADSGSVTLSVFEAEGLSTLLGGEVHGVQVEDPSTTLKEVAVVLGPVSPDVVASARASDAIEAMSTPVRVRSFHGSVRTASGQCSGKSGVEDSLARVGRRLVSAQCDGCLCIFTTNDPARTLTSSVAFDAMALEQTVQHLVTVQSSTGSALNLVTLRLRLQQLGVVPVRLVHKNQGQAQVMFVARTPLPSHEDLDQIARVTLVSNQPIVGTRITADIHSDTSNVTILSRLYALGIVPDSMQLVSSENGTSTTLTLTTNNDVTNRAERELADNTGWIHSLLSISYVYPGSIEEPLWPFNYTITGRSNVTQDDVRDAITTTLTHADAVFVIRGCEARVCTVSTNTPLLHTTLQALRGQGAIFEAALTVDVSIESELISSLEENLSLLLPYPANRISVFRSSAGPQHQQQRRKRELTDIAVTVSFTAQEDASLVTAVPEEGYEVPRSRYLLRFRVKNAASSANAREKALVALNALSIAAVDVTAAGDQVTAVTVSYESDDRLDQFRAHANIISSSVLQQVSIDSPLSITDAVAATTDLANSGELYGVVHGRKLVVVSTTSTFNPNPTTTTTTTNPSVTVQPGASTSGGEAWQISVGVIGALLLIVVLVAVILRHRRRQAKRTLANTTVLQHRTVSYENPAYSGSMTTTENPYTMYDDLGTIGDAQSTDYAELPPPSVRNGRLLSNPLYESGPTLSDDGDGYLSVDGTGAESSPSAYEDDVDDGYMVVRGTGLDDGKTDA</sequence>
<keyword evidence="7" id="KW-0472">Membrane</keyword>
<dbReference type="eggNOG" id="KOG4297">
    <property type="taxonomic scope" value="Eukaryota"/>
</dbReference>
<feature type="domain" description="JmjC" evidence="10">
    <location>
        <begin position="119"/>
        <end position="343"/>
    </location>
</feature>
<dbReference type="InParanoid" id="F2UQK6"/>
<feature type="domain" description="Sushi" evidence="9">
    <location>
        <begin position="1017"/>
        <end position="1072"/>
    </location>
</feature>
<dbReference type="EMBL" id="GL832989">
    <property type="protein sequence ID" value="EGD79911.1"/>
    <property type="molecule type" value="Genomic_DNA"/>
</dbReference>
<dbReference type="Pfam" id="PF08007">
    <property type="entry name" value="JmjC_2"/>
    <property type="match status" value="1"/>
</dbReference>
<keyword evidence="7" id="KW-0812">Transmembrane</keyword>
<dbReference type="Gene3D" id="2.60.120.650">
    <property type="entry name" value="Cupin"/>
    <property type="match status" value="2"/>
</dbReference>
<feature type="domain" description="Sushi" evidence="9">
    <location>
        <begin position="1156"/>
        <end position="1214"/>
    </location>
</feature>
<feature type="domain" description="TNFR-Cys" evidence="8">
    <location>
        <begin position="674"/>
        <end position="712"/>
    </location>
</feature>
<feature type="transmembrane region" description="Helical" evidence="7">
    <location>
        <begin position="2951"/>
        <end position="2973"/>
    </location>
</feature>
<dbReference type="PANTHER" id="PTHR19325:SF560">
    <property type="entry name" value="SUSHI, VON WILLEBRAND FACTOR TYPE A, EGF AND PENTRAXIN DOMAIN-CONTAINING PROTEIN 1"/>
    <property type="match status" value="1"/>
</dbReference>
<evidence type="ECO:0000256" key="3">
    <source>
        <dbReference type="ARBA" id="ARBA00023157"/>
    </source>
</evidence>
<keyword evidence="4" id="KW-0325">Glycoprotein</keyword>
<dbReference type="SMART" id="SM00032">
    <property type="entry name" value="CCP"/>
    <property type="match status" value="6"/>
</dbReference>
<dbReference type="InterPro" id="IPR000436">
    <property type="entry name" value="Sushi_SCR_CCP_dom"/>
</dbReference>
<evidence type="ECO:0000256" key="1">
    <source>
        <dbReference type="ARBA" id="ARBA00022659"/>
    </source>
</evidence>
<dbReference type="OrthoDB" id="406096at2759"/>
<dbReference type="PANTHER" id="PTHR19325">
    <property type="entry name" value="COMPLEMENT COMPONENT-RELATED SUSHI DOMAIN-CONTAINING"/>
    <property type="match status" value="1"/>
</dbReference>
<feature type="region of interest" description="Disordered" evidence="6">
    <location>
        <begin position="2926"/>
        <end position="2945"/>
    </location>
</feature>
<evidence type="ECO:0000259" key="10">
    <source>
        <dbReference type="PROSITE" id="PS51184"/>
    </source>
</evidence>
<evidence type="ECO:0000259" key="9">
    <source>
        <dbReference type="PROSITE" id="PS50923"/>
    </source>
</evidence>
<evidence type="ECO:0000259" key="8">
    <source>
        <dbReference type="PROSITE" id="PS50050"/>
    </source>
</evidence>
<feature type="compositionally biased region" description="Polar residues" evidence="6">
    <location>
        <begin position="1"/>
        <end position="10"/>
    </location>
</feature>
<dbReference type="SMART" id="SM01411">
    <property type="entry name" value="Ephrin_rec_like"/>
    <property type="match status" value="4"/>
</dbReference>
<dbReference type="InterPro" id="IPR035976">
    <property type="entry name" value="Sushi/SCR/CCP_sf"/>
</dbReference>
<feature type="region of interest" description="Disordered" evidence="6">
    <location>
        <begin position="3035"/>
        <end position="3100"/>
    </location>
</feature>
<dbReference type="SMART" id="SM00208">
    <property type="entry name" value="TNFR"/>
    <property type="match status" value="2"/>
</dbReference>
<dbReference type="RefSeq" id="XP_004988532.1">
    <property type="nucleotide sequence ID" value="XM_004988475.1"/>
</dbReference>
<dbReference type="InterPro" id="IPR001368">
    <property type="entry name" value="TNFR/NGFR_Cys_rich_reg"/>
</dbReference>
<dbReference type="GeneID" id="16069062"/>
<keyword evidence="3" id="KW-1015">Disulfide bond</keyword>
<dbReference type="SUPFAM" id="SSF57535">
    <property type="entry name" value="Complement control module/SCR domain"/>
    <property type="match status" value="6"/>
</dbReference>
<feature type="compositionally biased region" description="Low complexity" evidence="6">
    <location>
        <begin position="217"/>
        <end position="237"/>
    </location>
</feature>
<evidence type="ECO:0000256" key="6">
    <source>
        <dbReference type="SAM" id="MobiDB-lite"/>
    </source>
</evidence>
<accession>F2UQK6</accession>
<feature type="region of interest" description="Disordered" evidence="6">
    <location>
        <begin position="1"/>
        <end position="21"/>
    </location>
</feature>
<dbReference type="PROSITE" id="PS51184">
    <property type="entry name" value="JMJC"/>
    <property type="match status" value="1"/>
</dbReference>
<dbReference type="PROSITE" id="PS50050">
    <property type="entry name" value="TNFR_NGFR_2"/>
    <property type="match status" value="1"/>
</dbReference>
<evidence type="ECO:0000256" key="5">
    <source>
        <dbReference type="PROSITE-ProRule" id="PRU00206"/>
    </source>
</evidence>
<evidence type="ECO:0000256" key="2">
    <source>
        <dbReference type="ARBA" id="ARBA00022737"/>
    </source>
</evidence>
<proteinExistence type="predicted"/>
<dbReference type="SUPFAM" id="SSF51197">
    <property type="entry name" value="Clavaminate synthase-like"/>
    <property type="match status" value="1"/>
</dbReference>
<dbReference type="InterPro" id="IPR003347">
    <property type="entry name" value="JmjC_dom"/>
</dbReference>
<feature type="domain" description="Sushi" evidence="9">
    <location>
        <begin position="837"/>
        <end position="894"/>
    </location>
</feature>
<dbReference type="Proteomes" id="UP000007799">
    <property type="component" value="Unassembled WGS sequence"/>
</dbReference>
<feature type="repeat" description="TNFR-Cys" evidence="5">
    <location>
        <begin position="674"/>
        <end position="712"/>
    </location>
</feature>
<keyword evidence="1" id="KW-0768">Sushi</keyword>
<comment type="caution">
    <text evidence="5">Lacks conserved residue(s) required for the propagation of feature annotation.</text>
</comment>